<dbReference type="FunFam" id="3.40.47.10:FF:000004">
    <property type="entry name" value="3-oxoacyl-[acyl-carrier-protein] synthase 3"/>
    <property type="match status" value="1"/>
</dbReference>
<evidence type="ECO:0000256" key="4">
    <source>
        <dbReference type="ARBA" id="ARBA00022490"/>
    </source>
</evidence>
<evidence type="ECO:0000256" key="12">
    <source>
        <dbReference type="HAMAP-Rule" id="MF_01815"/>
    </source>
</evidence>
<evidence type="ECO:0000256" key="9">
    <source>
        <dbReference type="ARBA" id="ARBA00023160"/>
    </source>
</evidence>
<evidence type="ECO:0000256" key="7">
    <source>
        <dbReference type="ARBA" id="ARBA00022832"/>
    </source>
</evidence>
<dbReference type="Pfam" id="PF08541">
    <property type="entry name" value="ACP_syn_III_C"/>
    <property type="match status" value="1"/>
</dbReference>
<keyword evidence="16" id="KW-1185">Reference proteome</keyword>
<reference evidence="15 16" key="2">
    <citation type="journal article" date="2011" name="Stand. Genomic Sci.">
        <title>Complete genome sequence of Truepera radiovictrix type strain (RQ-24).</title>
        <authorList>
            <person name="Ivanova N."/>
            <person name="Rohde C."/>
            <person name="Munk C."/>
            <person name="Nolan M."/>
            <person name="Lucas S."/>
            <person name="Del Rio T.G."/>
            <person name="Tice H."/>
            <person name="Deshpande S."/>
            <person name="Cheng J.F."/>
            <person name="Tapia R."/>
            <person name="Han C."/>
            <person name="Goodwin L."/>
            <person name="Pitluck S."/>
            <person name="Liolios K."/>
            <person name="Mavromatis K."/>
            <person name="Mikhailova N."/>
            <person name="Pati A."/>
            <person name="Chen A."/>
            <person name="Palaniappan K."/>
            <person name="Land M."/>
            <person name="Hauser L."/>
            <person name="Chang Y.J."/>
            <person name="Jeffries C.D."/>
            <person name="Brambilla E."/>
            <person name="Rohde M."/>
            <person name="Goker M."/>
            <person name="Tindall B.J."/>
            <person name="Woyke T."/>
            <person name="Bristow J."/>
            <person name="Eisen J.A."/>
            <person name="Markowitz V."/>
            <person name="Hugenholtz P."/>
            <person name="Kyrpides N.C."/>
            <person name="Klenk H.P."/>
            <person name="Lapidus A."/>
        </authorList>
    </citation>
    <scope>NUCLEOTIDE SEQUENCE [LARGE SCALE GENOMIC DNA]</scope>
    <source>
        <strain evidence="16">DSM 17093 / CIP 108686 / LMG 22925 / RQ-24</strain>
    </source>
</reference>
<organism evidence="15 16">
    <name type="scientific">Truepera radiovictrix (strain DSM 17093 / CIP 108686 / LMG 22925 / RQ-24)</name>
    <dbReference type="NCBI Taxonomy" id="649638"/>
    <lineage>
        <taxon>Bacteria</taxon>
        <taxon>Thermotogati</taxon>
        <taxon>Deinococcota</taxon>
        <taxon>Deinococci</taxon>
        <taxon>Trueperales</taxon>
        <taxon>Trueperaceae</taxon>
        <taxon>Truepera</taxon>
    </lineage>
</organism>
<dbReference type="HOGENOM" id="CLU_039592_3_1_0"/>
<evidence type="ECO:0000313" key="15">
    <source>
        <dbReference type="EMBL" id="ADI15893.1"/>
    </source>
</evidence>
<dbReference type="Gene3D" id="3.40.47.10">
    <property type="match status" value="1"/>
</dbReference>
<keyword evidence="4 12" id="KW-0963">Cytoplasm</keyword>
<comment type="subcellular location">
    <subcellularLocation>
        <location evidence="12">Cytoplasm</location>
    </subcellularLocation>
</comment>
<dbReference type="PANTHER" id="PTHR34069:SF2">
    <property type="entry name" value="BETA-KETOACYL-[ACYL-CARRIER-PROTEIN] SYNTHASE III"/>
    <property type="match status" value="1"/>
</dbReference>
<proteinExistence type="inferred from homology"/>
<keyword evidence="10 12" id="KW-0012">Acyltransferase</keyword>
<reference evidence="16" key="1">
    <citation type="submission" date="2010-05" db="EMBL/GenBank/DDBJ databases">
        <title>The complete genome of Truepera radiovictris DSM 17093.</title>
        <authorList>
            <consortium name="US DOE Joint Genome Institute (JGI-PGF)"/>
            <person name="Lucas S."/>
            <person name="Copeland A."/>
            <person name="Lapidus A."/>
            <person name="Glavina del Rio T."/>
            <person name="Dalin E."/>
            <person name="Tice H."/>
            <person name="Bruce D."/>
            <person name="Goodwin L."/>
            <person name="Pitluck S."/>
            <person name="Kyrpides N."/>
            <person name="Mavromatis K."/>
            <person name="Ovchinnikova G."/>
            <person name="Munk A.C."/>
            <person name="Detter J.C."/>
            <person name="Han C."/>
            <person name="Tapia R."/>
            <person name="Land M."/>
            <person name="Hauser L."/>
            <person name="Markowitz V."/>
            <person name="Cheng J.-F."/>
            <person name="Hugenholtz P."/>
            <person name="Woyke T."/>
            <person name="Wu D."/>
            <person name="Tindall B."/>
            <person name="Pomrenke H.G."/>
            <person name="Brambilla E."/>
            <person name="Klenk H.-P."/>
            <person name="Eisen J.A."/>
        </authorList>
    </citation>
    <scope>NUCLEOTIDE SEQUENCE [LARGE SCALE GENOMIC DNA]</scope>
    <source>
        <strain evidence="16">DSM 17093 / CIP 108686 / LMG 22925 / RQ-24</strain>
    </source>
</reference>
<feature type="region of interest" description="ACP-binding" evidence="12">
    <location>
        <begin position="252"/>
        <end position="256"/>
    </location>
</feature>
<dbReference type="SUPFAM" id="SSF53901">
    <property type="entry name" value="Thiolase-like"/>
    <property type="match status" value="1"/>
</dbReference>
<feature type="active site" evidence="12">
    <location>
        <position position="281"/>
    </location>
</feature>
<protein>
    <recommendedName>
        <fullName evidence="3 12">Beta-ketoacyl-[acyl-carrier-protein] synthase III</fullName>
        <shortName evidence="12">Beta-ketoacyl-ACP synthase III</shortName>
        <shortName evidence="12">KAS III</shortName>
        <ecNumber evidence="3 12">2.3.1.180</ecNumber>
    </recommendedName>
    <alternativeName>
        <fullName evidence="12">3-oxoacyl-[acyl-carrier-protein] synthase 3</fullName>
    </alternativeName>
    <alternativeName>
        <fullName evidence="12">3-oxoacyl-[acyl-carrier-protein] synthase III</fullName>
    </alternativeName>
</protein>
<dbReference type="AlphaFoldDB" id="D7CV66"/>
<evidence type="ECO:0000256" key="8">
    <source>
        <dbReference type="ARBA" id="ARBA00023098"/>
    </source>
</evidence>
<sequence length="330" mass="34857">MSALRAGISALGAYAPEKHLTNFDLEKMMDTSDAWITTRTGIRTRHVAADGEFTSHLAVRSVEALVARHGEGALEGVDMVIVATNTPDALFPATAALVQHHFGLRAGAFDLLAACPGWLYALSVARAYVESGMMRKVLAIGAEALTKIVDWSDRATAVLFGDGAGAAIVEATPAPYGFRSFVLGTDGAGGHLLHRRAVARCLPDGTPMTDYLYMNGREVFKFAVRVMDTATVEALGKAGLNANDVALFVPHQANLRIIEAARERLQLPPERVMVTVDAYGNNSTASIPLALQSALDTGRLRAGDHTLLVSFGAGLTWAATVLTWGGGGDG</sequence>
<keyword evidence="9 12" id="KW-0275">Fatty acid biosynthesis</keyword>
<gene>
    <name evidence="12" type="primary">fabH</name>
    <name evidence="15" type="ordered locus">Trad_2791</name>
</gene>
<dbReference type="eggNOG" id="COG0332">
    <property type="taxonomic scope" value="Bacteria"/>
</dbReference>
<comment type="pathway">
    <text evidence="1 12">Lipid metabolism; fatty acid biosynthesis.</text>
</comment>
<keyword evidence="12" id="KW-0511">Multifunctional enzyme</keyword>
<dbReference type="KEGG" id="tra:Trad_2791"/>
<dbReference type="InterPro" id="IPR016039">
    <property type="entry name" value="Thiolase-like"/>
</dbReference>
<feature type="domain" description="Beta-ketoacyl-[acyl-carrier-protein] synthase III C-terminal" evidence="13">
    <location>
        <begin position="236"/>
        <end position="324"/>
    </location>
</feature>
<dbReference type="GO" id="GO:0005737">
    <property type="term" value="C:cytoplasm"/>
    <property type="evidence" value="ECO:0007669"/>
    <property type="project" value="UniProtKB-SubCell"/>
</dbReference>
<dbReference type="InterPro" id="IPR004655">
    <property type="entry name" value="FabH"/>
</dbReference>
<dbReference type="EC" id="2.3.1.180" evidence="3 12"/>
<dbReference type="PANTHER" id="PTHR34069">
    <property type="entry name" value="3-OXOACYL-[ACYL-CARRIER-PROTEIN] SYNTHASE 3"/>
    <property type="match status" value="1"/>
</dbReference>
<dbReference type="Proteomes" id="UP000000379">
    <property type="component" value="Chromosome"/>
</dbReference>
<dbReference type="Pfam" id="PF08545">
    <property type="entry name" value="ACP_syn_III"/>
    <property type="match status" value="1"/>
</dbReference>
<keyword evidence="7 12" id="KW-0276">Fatty acid metabolism</keyword>
<dbReference type="NCBIfam" id="NF006829">
    <property type="entry name" value="PRK09352.1"/>
    <property type="match status" value="1"/>
</dbReference>
<dbReference type="GO" id="GO:0044550">
    <property type="term" value="P:secondary metabolite biosynthetic process"/>
    <property type="evidence" value="ECO:0007669"/>
    <property type="project" value="TreeGrafter"/>
</dbReference>
<evidence type="ECO:0000256" key="6">
    <source>
        <dbReference type="ARBA" id="ARBA00022679"/>
    </source>
</evidence>
<dbReference type="STRING" id="649638.Trad_2791"/>
<keyword evidence="5 12" id="KW-0444">Lipid biosynthesis</keyword>
<dbReference type="CDD" id="cd00830">
    <property type="entry name" value="KAS_III"/>
    <property type="match status" value="1"/>
</dbReference>
<dbReference type="GO" id="GO:0006633">
    <property type="term" value="P:fatty acid biosynthetic process"/>
    <property type="evidence" value="ECO:0007669"/>
    <property type="project" value="UniProtKB-UniRule"/>
</dbReference>
<accession>D7CV66</accession>
<dbReference type="NCBIfam" id="TIGR00747">
    <property type="entry name" value="fabH"/>
    <property type="match status" value="1"/>
</dbReference>
<feature type="active site" evidence="12">
    <location>
        <position position="251"/>
    </location>
</feature>
<keyword evidence="8 12" id="KW-0443">Lipid metabolism</keyword>
<evidence type="ECO:0000259" key="14">
    <source>
        <dbReference type="Pfam" id="PF08545"/>
    </source>
</evidence>
<name>D7CV66_TRURR</name>
<comment type="similarity">
    <text evidence="2 12">Belongs to the thiolase-like superfamily. FabH family.</text>
</comment>
<dbReference type="UniPathway" id="UPA00094"/>
<comment type="domain">
    <text evidence="12">The last Arg residue of the ACP-binding site is essential for the weak association between ACP/AcpP and FabH.</text>
</comment>
<dbReference type="InterPro" id="IPR013747">
    <property type="entry name" value="ACP_syn_III_C"/>
</dbReference>
<evidence type="ECO:0000256" key="1">
    <source>
        <dbReference type="ARBA" id="ARBA00005194"/>
    </source>
</evidence>
<dbReference type="InterPro" id="IPR013751">
    <property type="entry name" value="ACP_syn_III_N"/>
</dbReference>
<comment type="subunit">
    <text evidence="12">Homodimer.</text>
</comment>
<evidence type="ECO:0000259" key="13">
    <source>
        <dbReference type="Pfam" id="PF08541"/>
    </source>
</evidence>
<evidence type="ECO:0000256" key="5">
    <source>
        <dbReference type="ARBA" id="ARBA00022516"/>
    </source>
</evidence>
<dbReference type="GO" id="GO:0004315">
    <property type="term" value="F:3-oxoacyl-[acyl-carrier-protein] synthase activity"/>
    <property type="evidence" value="ECO:0007669"/>
    <property type="project" value="InterPro"/>
</dbReference>
<feature type="domain" description="Beta-ketoacyl-[acyl-carrier-protein] synthase III N-terminal" evidence="14">
    <location>
        <begin position="109"/>
        <end position="187"/>
    </location>
</feature>
<comment type="function">
    <text evidence="12">Catalyzes the condensation reaction of fatty acid synthesis by the addition to an acyl acceptor of two carbons from malonyl-ACP. Catalyzes the first condensation reaction which initiates fatty acid synthesis and may therefore play a role in governing the total rate of fatty acid production. Possesses both acetoacetyl-ACP synthase and acetyl transacylase activities. Its substrate specificity determines the biosynthesis of branched-chain and/or straight-chain of fatty acids.</text>
</comment>
<evidence type="ECO:0000256" key="11">
    <source>
        <dbReference type="ARBA" id="ARBA00051096"/>
    </source>
</evidence>
<dbReference type="EMBL" id="CP002049">
    <property type="protein sequence ID" value="ADI15893.1"/>
    <property type="molecule type" value="Genomic_DNA"/>
</dbReference>
<feature type="active site" evidence="12">
    <location>
        <position position="115"/>
    </location>
</feature>
<dbReference type="GO" id="GO:0033818">
    <property type="term" value="F:beta-ketoacyl-acyl-carrier-protein synthase III activity"/>
    <property type="evidence" value="ECO:0007669"/>
    <property type="project" value="UniProtKB-UniRule"/>
</dbReference>
<evidence type="ECO:0000313" key="16">
    <source>
        <dbReference type="Proteomes" id="UP000000379"/>
    </source>
</evidence>
<evidence type="ECO:0000256" key="2">
    <source>
        <dbReference type="ARBA" id="ARBA00008642"/>
    </source>
</evidence>
<evidence type="ECO:0000256" key="10">
    <source>
        <dbReference type="ARBA" id="ARBA00023315"/>
    </source>
</evidence>
<evidence type="ECO:0000256" key="3">
    <source>
        <dbReference type="ARBA" id="ARBA00012333"/>
    </source>
</evidence>
<keyword evidence="6 12" id="KW-0808">Transferase</keyword>
<dbReference type="HAMAP" id="MF_01815">
    <property type="entry name" value="FabH"/>
    <property type="match status" value="1"/>
</dbReference>
<comment type="catalytic activity">
    <reaction evidence="11">
        <text>malonyl-[ACP] + acetyl-CoA + H(+) = 3-oxobutanoyl-[ACP] + CO2 + CoA</text>
        <dbReference type="Rhea" id="RHEA:12080"/>
        <dbReference type="Rhea" id="RHEA-COMP:9623"/>
        <dbReference type="Rhea" id="RHEA-COMP:9625"/>
        <dbReference type="ChEBI" id="CHEBI:15378"/>
        <dbReference type="ChEBI" id="CHEBI:16526"/>
        <dbReference type="ChEBI" id="CHEBI:57287"/>
        <dbReference type="ChEBI" id="CHEBI:57288"/>
        <dbReference type="ChEBI" id="CHEBI:78449"/>
        <dbReference type="ChEBI" id="CHEBI:78450"/>
        <dbReference type="EC" id="2.3.1.180"/>
    </reaction>
    <physiologicalReaction direction="left-to-right" evidence="11">
        <dbReference type="Rhea" id="RHEA:12081"/>
    </physiologicalReaction>
</comment>